<protein>
    <submittedName>
        <fullName evidence="1">Uncharacterized protein</fullName>
    </submittedName>
</protein>
<dbReference type="Proteomes" id="UP000054560">
    <property type="component" value="Unassembled WGS sequence"/>
</dbReference>
<gene>
    <name evidence="1" type="ORF">SARC_13415</name>
</gene>
<sequence length="95" mass="10591">PKDLVSVDLDKFEFTTEAHLVPISIKAKPTARPNTHEPLSELIPLSEILIGYEEVTYLYCPNENDWMGIYSASALLSDVCTAEDDLAIVSHEERA</sequence>
<dbReference type="GeneID" id="25913919"/>
<organism evidence="1 2">
    <name type="scientific">Sphaeroforma arctica JP610</name>
    <dbReference type="NCBI Taxonomy" id="667725"/>
    <lineage>
        <taxon>Eukaryota</taxon>
        <taxon>Ichthyosporea</taxon>
        <taxon>Ichthyophonida</taxon>
        <taxon>Sphaeroforma</taxon>
    </lineage>
</organism>
<accession>A0A0L0FBB9</accession>
<dbReference type="RefSeq" id="XP_014147929.1">
    <property type="nucleotide sequence ID" value="XM_014292454.1"/>
</dbReference>
<evidence type="ECO:0000313" key="2">
    <source>
        <dbReference type="Proteomes" id="UP000054560"/>
    </source>
</evidence>
<keyword evidence="2" id="KW-1185">Reference proteome</keyword>
<reference evidence="1 2" key="1">
    <citation type="submission" date="2011-02" db="EMBL/GenBank/DDBJ databases">
        <title>The Genome Sequence of Sphaeroforma arctica JP610.</title>
        <authorList>
            <consortium name="The Broad Institute Genome Sequencing Platform"/>
            <person name="Russ C."/>
            <person name="Cuomo C."/>
            <person name="Young S.K."/>
            <person name="Zeng Q."/>
            <person name="Gargeya S."/>
            <person name="Alvarado L."/>
            <person name="Berlin A."/>
            <person name="Chapman S.B."/>
            <person name="Chen Z."/>
            <person name="Freedman E."/>
            <person name="Gellesch M."/>
            <person name="Goldberg J."/>
            <person name="Griggs A."/>
            <person name="Gujja S."/>
            <person name="Heilman E."/>
            <person name="Heiman D."/>
            <person name="Howarth C."/>
            <person name="Mehta T."/>
            <person name="Neiman D."/>
            <person name="Pearson M."/>
            <person name="Roberts A."/>
            <person name="Saif S."/>
            <person name="Shea T."/>
            <person name="Shenoy N."/>
            <person name="Sisk P."/>
            <person name="Stolte C."/>
            <person name="Sykes S."/>
            <person name="White J."/>
            <person name="Yandava C."/>
            <person name="Burger G."/>
            <person name="Gray M.W."/>
            <person name="Holland P.W.H."/>
            <person name="King N."/>
            <person name="Lang F.B.F."/>
            <person name="Roger A.J."/>
            <person name="Ruiz-Trillo I."/>
            <person name="Haas B."/>
            <person name="Nusbaum C."/>
            <person name="Birren B."/>
        </authorList>
    </citation>
    <scope>NUCLEOTIDE SEQUENCE [LARGE SCALE GENOMIC DNA]</scope>
    <source>
        <strain evidence="1 2">JP610</strain>
    </source>
</reference>
<name>A0A0L0FBB9_9EUKA</name>
<proteinExistence type="predicted"/>
<evidence type="ECO:0000313" key="1">
    <source>
        <dbReference type="EMBL" id="KNC74027.1"/>
    </source>
</evidence>
<feature type="non-terminal residue" evidence="1">
    <location>
        <position position="1"/>
    </location>
</feature>
<dbReference type="AlphaFoldDB" id="A0A0L0FBB9"/>
<feature type="non-terminal residue" evidence="1">
    <location>
        <position position="95"/>
    </location>
</feature>
<dbReference type="EMBL" id="KQ244856">
    <property type="protein sequence ID" value="KNC74027.1"/>
    <property type="molecule type" value="Genomic_DNA"/>
</dbReference>